<dbReference type="InterPro" id="IPR001424">
    <property type="entry name" value="SOD_Cu_Zn_dom"/>
</dbReference>
<comment type="similarity">
    <text evidence="1">Belongs to the Cu-Zn superoxide dismutase family.</text>
</comment>
<dbReference type="SUPFAM" id="SSF49329">
    <property type="entry name" value="Cu,Zn superoxide dismutase-like"/>
    <property type="match status" value="1"/>
</dbReference>
<dbReference type="GO" id="GO:0005507">
    <property type="term" value="F:copper ion binding"/>
    <property type="evidence" value="ECO:0007669"/>
    <property type="project" value="InterPro"/>
</dbReference>
<protein>
    <submittedName>
        <fullName evidence="3">Superoxide dismutase family protein</fullName>
    </submittedName>
</protein>
<dbReference type="EMBL" id="JAGSND010000008">
    <property type="protein sequence ID" value="MBR0598725.1"/>
    <property type="molecule type" value="Genomic_DNA"/>
</dbReference>
<dbReference type="InterPro" id="IPR024134">
    <property type="entry name" value="SOD_Cu/Zn_/chaperone"/>
</dbReference>
<dbReference type="Pfam" id="PF00080">
    <property type="entry name" value="Sod_Cu"/>
    <property type="match status" value="1"/>
</dbReference>
<dbReference type="Proteomes" id="UP000675664">
    <property type="component" value="Unassembled WGS sequence"/>
</dbReference>
<keyword evidence="4" id="KW-1185">Reference proteome</keyword>
<evidence type="ECO:0000259" key="2">
    <source>
        <dbReference type="Pfam" id="PF00080"/>
    </source>
</evidence>
<dbReference type="GO" id="GO:0006801">
    <property type="term" value="P:superoxide metabolic process"/>
    <property type="evidence" value="ECO:0007669"/>
    <property type="project" value="InterPro"/>
</dbReference>
<dbReference type="PANTHER" id="PTHR10003">
    <property type="entry name" value="SUPEROXIDE DISMUTASE CU-ZN -RELATED"/>
    <property type="match status" value="1"/>
</dbReference>
<evidence type="ECO:0000313" key="4">
    <source>
        <dbReference type="Proteomes" id="UP000675664"/>
    </source>
</evidence>
<evidence type="ECO:0000313" key="3">
    <source>
        <dbReference type="EMBL" id="MBR0598725.1"/>
    </source>
</evidence>
<dbReference type="AlphaFoldDB" id="A0A8J7W3T5"/>
<accession>A0A8J7W3T5</accession>
<dbReference type="InterPro" id="IPR036423">
    <property type="entry name" value="SOD-like_Cu/Zn_dom_sf"/>
</dbReference>
<proteinExistence type="inferred from homology"/>
<evidence type="ECO:0000256" key="1">
    <source>
        <dbReference type="ARBA" id="ARBA00010457"/>
    </source>
</evidence>
<feature type="domain" description="Superoxide dismutase copper/zinc binding" evidence="2">
    <location>
        <begin position="37"/>
        <end position="146"/>
    </location>
</feature>
<dbReference type="Gene3D" id="2.60.40.200">
    <property type="entry name" value="Superoxide dismutase, copper/zinc binding domain"/>
    <property type="match status" value="1"/>
</dbReference>
<organism evidence="3 4">
    <name type="scientific">Sinanaerobacter chloroacetimidivorans</name>
    <dbReference type="NCBI Taxonomy" id="2818044"/>
    <lineage>
        <taxon>Bacteria</taxon>
        <taxon>Bacillati</taxon>
        <taxon>Bacillota</taxon>
        <taxon>Clostridia</taxon>
        <taxon>Peptostreptococcales</taxon>
        <taxon>Anaerovoracaceae</taxon>
        <taxon>Sinanaerobacter</taxon>
    </lineage>
</organism>
<sequence length="159" mass="17126">MGETLSQQPAACANITGSSELPDLTGNVFLYPFLEGTLVVADVAGIPFSGFYGFHIHQHGPCVMGEGYTGYHDVGGHYSPTEQPHPYHAGDLPVLMAYNGHAFMVVYSDRFVPDEVIGRAMIIHEWPDDYHTQPTGDSGAPIACGTFYPCEAQVGPLLP</sequence>
<reference evidence="3" key="2">
    <citation type="submission" date="2021-04" db="EMBL/GenBank/DDBJ databases">
        <authorList>
            <person name="Liu J."/>
        </authorList>
    </citation>
    <scope>NUCLEOTIDE SEQUENCE</scope>
    <source>
        <strain evidence="3">BAD-6</strain>
    </source>
</reference>
<comment type="caution">
    <text evidence="3">The sequence shown here is derived from an EMBL/GenBank/DDBJ whole genome shotgun (WGS) entry which is preliminary data.</text>
</comment>
<reference evidence="3" key="1">
    <citation type="submission" date="2021-04" db="EMBL/GenBank/DDBJ databases">
        <title>Sinoanaerobacter chloroacetimidivorans sp. nov., an obligate anaerobic bacterium isolated from anaerobic sludge.</title>
        <authorList>
            <person name="Bao Y."/>
        </authorList>
    </citation>
    <scope>NUCLEOTIDE SEQUENCE</scope>
    <source>
        <strain evidence="3">BAD-6</strain>
    </source>
</reference>
<gene>
    <name evidence="3" type="ORF">KCX82_12615</name>
</gene>
<name>A0A8J7W3T5_9FIRM</name>